<name>A0A1B2LYX7_9GAMM</name>
<evidence type="ECO:0000313" key="5">
    <source>
        <dbReference type="Proteomes" id="UP000093391"/>
    </source>
</evidence>
<keyword evidence="5" id="KW-1185">Reference proteome</keyword>
<feature type="signal peptide" evidence="2">
    <location>
        <begin position="1"/>
        <end position="24"/>
    </location>
</feature>
<dbReference type="InterPro" id="IPR011330">
    <property type="entry name" value="Glyco_hydro/deAcase_b/a-brl"/>
</dbReference>
<dbReference type="PANTHER" id="PTHR34216">
    <property type="match status" value="1"/>
</dbReference>
<dbReference type="Proteomes" id="UP000093391">
    <property type="component" value="Chromosome"/>
</dbReference>
<dbReference type="Pfam" id="PF14883">
    <property type="entry name" value="GHL13"/>
    <property type="match status" value="1"/>
</dbReference>
<keyword evidence="1 2" id="KW-0732">Signal</keyword>
<proteinExistence type="predicted"/>
<feature type="domain" description="NodB homology" evidence="3">
    <location>
        <begin position="97"/>
        <end position="343"/>
    </location>
</feature>
<dbReference type="EMBL" id="CP016895">
    <property type="protein sequence ID" value="AOA58135.1"/>
    <property type="molecule type" value="Genomic_DNA"/>
</dbReference>
<dbReference type="InterPro" id="IPR032772">
    <property type="entry name" value="PGA_deacetylase_PgaB_C"/>
</dbReference>
<dbReference type="PROSITE" id="PS51677">
    <property type="entry name" value="NODB"/>
    <property type="match status" value="1"/>
</dbReference>
<dbReference type="Gene3D" id="3.20.20.80">
    <property type="entry name" value="Glycosidases"/>
    <property type="match status" value="1"/>
</dbReference>
<dbReference type="STRING" id="1789224.BFG52_07055"/>
<dbReference type="OrthoDB" id="9814639at2"/>
<dbReference type="Pfam" id="PF01522">
    <property type="entry name" value="Polysacc_deac_1"/>
    <property type="match status" value="1"/>
</dbReference>
<protein>
    <submittedName>
        <fullName evidence="4">Poly-beta-1,6-N-acetyl-D-glucosamine N-deacetylase PgaB</fullName>
    </submittedName>
</protein>
<gene>
    <name evidence="4" type="ORF">BFG52_07055</name>
</gene>
<dbReference type="RefSeq" id="WP_067553991.1">
    <property type="nucleotide sequence ID" value="NZ_CP016895.1"/>
</dbReference>
<dbReference type="Gene3D" id="3.20.20.370">
    <property type="entry name" value="Glycoside hydrolase/deacetylase"/>
    <property type="match status" value="1"/>
</dbReference>
<evidence type="ECO:0000313" key="4">
    <source>
        <dbReference type="EMBL" id="AOA58135.1"/>
    </source>
</evidence>
<evidence type="ECO:0000259" key="3">
    <source>
        <dbReference type="PROSITE" id="PS51677"/>
    </source>
</evidence>
<sequence>MKILLKMTKLCLLALAVQSSMGYAEEFHDSLKENQSFALNFHDVRDDVLRVGDRDPFAISSKNLADFLAWLSTSKWQPVTLKQILEARQGKTKLPEHAVLLSFDDGMLSSYSHTFPLLKQYQLPAVFAIVTSWTEGSNPGGEIAYGKNNMMTWAQMREMQASGLVEFASHSHSLHQGVIANPQNNEEPAAISRQYFHHLKRYETDQEYRQRIYQDLATSKKLLDQNIGINTIAMIWPYGAVTPEVEQIAHEVGLPLSFSLGDTGLNTVSDAVLRRYLVNDNPTAEGLRQNMLNIIHYHDDKKIEQFHSIGLNLNELVEADPQQADQKLGAMLNSIQAQRVDRVVLNVLHQDKNGIYAFVPNSIFPVKQDLMNRMTWQMMTRTFNNVYAQIPMAFFTAQPDYLARFSADLMKNNTRLLGIQFDTADQFAGYLQPSNVEVQRQLQMLKDIKKVALHYSSVSYPFDIALAGQLNTQDSPQFIAALPTLLQYVDFIDVTIQPNLDKKQWAQLQQSLQPLAQNYKNRIAIHVDLSNLNTPKDWQRAQQFLVEMQRLGLQNIGVQQYGFANRQQVFEYLYDPLSQNDSPVLYQDPYFQMTQEKSP</sequence>
<evidence type="ECO:0000256" key="1">
    <source>
        <dbReference type="ARBA" id="ARBA00022729"/>
    </source>
</evidence>
<dbReference type="SUPFAM" id="SSF88713">
    <property type="entry name" value="Glycoside hydrolase/deacetylase"/>
    <property type="match status" value="1"/>
</dbReference>
<feature type="chain" id="PRO_5008539890" evidence="2">
    <location>
        <begin position="25"/>
        <end position="599"/>
    </location>
</feature>
<dbReference type="GO" id="GO:0016810">
    <property type="term" value="F:hydrolase activity, acting on carbon-nitrogen (but not peptide) bonds"/>
    <property type="evidence" value="ECO:0007669"/>
    <property type="project" value="InterPro"/>
</dbReference>
<dbReference type="KEGG" id="ala:BFG52_07055"/>
<organism evidence="4 5">
    <name type="scientific">Acinetobacter larvae</name>
    <dbReference type="NCBI Taxonomy" id="1789224"/>
    <lineage>
        <taxon>Bacteria</taxon>
        <taxon>Pseudomonadati</taxon>
        <taxon>Pseudomonadota</taxon>
        <taxon>Gammaproteobacteria</taxon>
        <taxon>Moraxellales</taxon>
        <taxon>Moraxellaceae</taxon>
        <taxon>Acinetobacter</taxon>
    </lineage>
</organism>
<dbReference type="GO" id="GO:0043708">
    <property type="term" value="P:cell adhesion involved in biofilm formation"/>
    <property type="evidence" value="ECO:0007669"/>
    <property type="project" value="InterPro"/>
</dbReference>
<accession>A0A1B2LYX7</accession>
<dbReference type="PANTHER" id="PTHR34216:SF7">
    <property type="entry name" value="POLY-BETA-1,6-N-ACETYL-D-GLUCOSAMINE N-DEACETYLASE"/>
    <property type="match status" value="1"/>
</dbReference>
<evidence type="ECO:0000256" key="2">
    <source>
        <dbReference type="SAM" id="SignalP"/>
    </source>
</evidence>
<reference evidence="5" key="1">
    <citation type="submission" date="2016-08" db="EMBL/GenBank/DDBJ databases">
        <authorList>
            <person name="Liu S."/>
        </authorList>
    </citation>
    <scope>NUCLEOTIDE SEQUENCE [LARGE SCALE GENOMIC DNA]</scope>
    <source>
        <strain evidence="5">BRTC-1</strain>
    </source>
</reference>
<dbReference type="InterPro" id="IPR051398">
    <property type="entry name" value="Polysacch_Deacetylase"/>
</dbReference>
<dbReference type="InterPro" id="IPR023854">
    <property type="entry name" value="PGA_deacetylase_PgaB"/>
</dbReference>
<dbReference type="InterPro" id="IPR002509">
    <property type="entry name" value="NODB_dom"/>
</dbReference>
<dbReference type="NCBIfam" id="TIGR03938">
    <property type="entry name" value="deacetyl_PgaB"/>
    <property type="match status" value="1"/>
</dbReference>
<dbReference type="GO" id="GO:0005975">
    <property type="term" value="P:carbohydrate metabolic process"/>
    <property type="evidence" value="ECO:0007669"/>
    <property type="project" value="InterPro"/>
</dbReference>
<dbReference type="AlphaFoldDB" id="A0A1B2LYX7"/>